<feature type="region of interest" description="Disordered" evidence="1">
    <location>
        <begin position="112"/>
        <end position="140"/>
    </location>
</feature>
<organism evidence="2 3">
    <name type="scientific">Colocasia esculenta</name>
    <name type="common">Wild taro</name>
    <name type="synonym">Arum esculentum</name>
    <dbReference type="NCBI Taxonomy" id="4460"/>
    <lineage>
        <taxon>Eukaryota</taxon>
        <taxon>Viridiplantae</taxon>
        <taxon>Streptophyta</taxon>
        <taxon>Embryophyta</taxon>
        <taxon>Tracheophyta</taxon>
        <taxon>Spermatophyta</taxon>
        <taxon>Magnoliopsida</taxon>
        <taxon>Liliopsida</taxon>
        <taxon>Araceae</taxon>
        <taxon>Aroideae</taxon>
        <taxon>Colocasieae</taxon>
        <taxon>Colocasia</taxon>
    </lineage>
</organism>
<dbReference type="OrthoDB" id="1924480at2759"/>
<dbReference type="EMBL" id="NMUH01000107">
    <property type="protein sequence ID" value="MQL71718.1"/>
    <property type="molecule type" value="Genomic_DNA"/>
</dbReference>
<gene>
    <name evidence="2" type="ORF">Taro_004043</name>
</gene>
<dbReference type="Proteomes" id="UP000652761">
    <property type="component" value="Unassembled WGS sequence"/>
</dbReference>
<dbReference type="PANTHER" id="PTHR35995">
    <property type="entry name" value="OS04G0690500 PROTEIN"/>
    <property type="match status" value="1"/>
</dbReference>
<reference evidence="2" key="1">
    <citation type="submission" date="2017-07" db="EMBL/GenBank/DDBJ databases">
        <title>Taro Niue Genome Assembly and Annotation.</title>
        <authorList>
            <person name="Atibalentja N."/>
            <person name="Keating K."/>
            <person name="Fields C.J."/>
        </authorList>
    </citation>
    <scope>NUCLEOTIDE SEQUENCE</scope>
    <source>
        <strain evidence="2">Niue_2</strain>
        <tissue evidence="2">Leaf</tissue>
    </source>
</reference>
<dbReference type="AlphaFoldDB" id="A0A843TIX8"/>
<dbReference type="Pfam" id="PF05340">
    <property type="entry name" value="DUF740"/>
    <property type="match status" value="1"/>
</dbReference>
<feature type="compositionally biased region" description="Low complexity" evidence="1">
    <location>
        <begin position="128"/>
        <end position="140"/>
    </location>
</feature>
<dbReference type="PANTHER" id="PTHR35995:SF1">
    <property type="entry name" value="OS04G0690500 PROTEIN"/>
    <property type="match status" value="1"/>
</dbReference>
<name>A0A843TIX8_COLES</name>
<evidence type="ECO:0000313" key="3">
    <source>
        <dbReference type="Proteomes" id="UP000652761"/>
    </source>
</evidence>
<comment type="caution">
    <text evidence="2">The sequence shown here is derived from an EMBL/GenBank/DDBJ whole genome shotgun (WGS) entry which is preliminary data.</text>
</comment>
<evidence type="ECO:0000313" key="2">
    <source>
        <dbReference type="EMBL" id="MQL71718.1"/>
    </source>
</evidence>
<proteinExistence type="predicted"/>
<accession>A0A843TIX8</accession>
<evidence type="ECO:0000256" key="1">
    <source>
        <dbReference type="SAM" id="MobiDB-lite"/>
    </source>
</evidence>
<protein>
    <submittedName>
        <fullName evidence="2">Uncharacterized protein</fullName>
    </submittedName>
</protein>
<feature type="region of interest" description="Disordered" evidence="1">
    <location>
        <begin position="186"/>
        <end position="211"/>
    </location>
</feature>
<keyword evidence="3" id="KW-1185">Reference proteome</keyword>
<dbReference type="InterPro" id="IPR008004">
    <property type="entry name" value="OCTOPUS-like"/>
</dbReference>
<sequence>MDDAREDNPSTVCCFHPREVVVGVCALCLKERLLVLAARQGRQARRRSFSRAPSKKPSIAIPKVFAFGSSLLHRLDSRHVQDSAWDGDFDSDDSTESLDDSFISIKFEDDGQLSWDKKGPQAPHPGTSSSAAQCSSSSPLAAAAGAQSLVEHPKRRDGSIRWRKRFGHLLRLPRWKRTSKASICNVGSTGKTAEGASGRRTRSLAKARTTE</sequence>